<evidence type="ECO:0000259" key="16">
    <source>
        <dbReference type="Pfam" id="PF17432"/>
    </source>
</evidence>
<dbReference type="Pfam" id="PF17432">
    <property type="entry name" value="DUF3458_C"/>
    <property type="match status" value="1"/>
</dbReference>
<evidence type="ECO:0000313" key="19">
    <source>
        <dbReference type="Proteomes" id="UP000193391"/>
    </source>
</evidence>
<comment type="cofactor">
    <cofactor evidence="2">
        <name>Zn(2+)</name>
        <dbReference type="ChEBI" id="CHEBI:29105"/>
    </cofactor>
</comment>
<gene>
    <name evidence="18" type="primary">pepN</name>
    <name evidence="18" type="ORF">TMES_15795</name>
</gene>
<dbReference type="Gene3D" id="2.60.40.1730">
    <property type="entry name" value="tricorn interacting facor f3 domain"/>
    <property type="match status" value="1"/>
</dbReference>
<dbReference type="EC" id="3.4.11.2" evidence="4 13"/>
<dbReference type="Gene3D" id="1.25.50.10">
    <property type="entry name" value="Peptidase M1, alanyl aminopeptidase, C-terminal domain"/>
    <property type="match status" value="1"/>
</dbReference>
<evidence type="ECO:0000256" key="2">
    <source>
        <dbReference type="ARBA" id="ARBA00001947"/>
    </source>
</evidence>
<sequence>MRKNKEKDHFMSEQPQVIRREDYTAPAFLIETVELVFDLDREATTVTSRLSFKANPDRATGAGDQVVLDGEDMKLLSVAIDGTALAASDYQVDATSLKFNAPSDQFVVEIQTRISPVNNTRLEGLYVSQSAYCTQCEAEGFRRITYFQDRPDVMATYRVTINAPRDSCPVLLSNGNLVSSTDLDDGRHQAVWDDPFPKPCYLFALVAGDLACVEDSFNTMTGRDVALRIFVEHGNEDSCDYAMDSLKRAMKWDEDVYGLEYDLDLFNIVAVSDFNMGAMENKSLNVFNAKYILAKSDTATDTDFELIESIVAHEYFHNWSGNRVTCRDWFQLSLKEGLTVFRDQEFSSDERSRPVQRIKDVQRLRAGQFPEDGGPLAHPVRPDSYMEINNFYTATVYQKGAEVIRMMHTLLGTKGYRKGIDLYFERHDGQAVTCDDFVRAMEDANGVNFDQFRLWYSQSGTPNLVWNGEYDAKQQTYRLTIEQKTEPTPGQVIKSDLQMPIKIGLLGRDGDELLAQTIDLTLGKQEFLFEDIAQEPVVSFNRDFSAPVNVGTTPSHDDLAFLMGNDTDAFNRWEAGQKYASDLLINAVKAFGQSGNADEALGDVDAFCNALRATLTNDDLDKAFRAQAMILPGEAMLSEQLQPADPEAIYQVRQAMRRKIGLSLQDEFEAAYRNNASNDAYSPDATSAGQRALRSVALSYLAATGESVFVDLALEQYRTADNMTDRMTALMVLNDQDHPGRDEALADFESRFASNTVVIDKWFSLQAMSSRTDTLAQVKKLMDHPAFTMRNPNKVRALVGAFAMANQRNFHVADGSGYRFYADRLMELDDLNPQVAARLAAPLGKWRKFDEGRAAKMKAELNRILAKENLSRDLYEIASKSVAE</sequence>
<dbReference type="NCBIfam" id="TIGR02414">
    <property type="entry name" value="pepN_proteo"/>
    <property type="match status" value="1"/>
</dbReference>
<feature type="domain" description="Peptidase M1 alanyl aminopeptidase C-terminal" evidence="16">
    <location>
        <begin position="557"/>
        <end position="882"/>
    </location>
</feature>
<accession>A0A1Y2KY19</accession>
<dbReference type="InterPro" id="IPR012779">
    <property type="entry name" value="Peptidase_M1_pepN"/>
</dbReference>
<dbReference type="Gene3D" id="2.60.40.1840">
    <property type="match status" value="1"/>
</dbReference>
<dbReference type="InterPro" id="IPR037144">
    <property type="entry name" value="Peptidase_M1_pepN_C_sf"/>
</dbReference>
<dbReference type="FunFam" id="3.30.2010.30:FF:000002">
    <property type="entry name" value="Putative aminopeptidase N"/>
    <property type="match status" value="1"/>
</dbReference>
<feature type="domain" description="Peptidase M1 alanyl aminopeptidase Ig-like fold" evidence="15">
    <location>
        <begin position="460"/>
        <end position="550"/>
    </location>
</feature>
<dbReference type="PRINTS" id="PR00756">
    <property type="entry name" value="ALADIPTASE"/>
</dbReference>
<keyword evidence="8" id="KW-0479">Metal-binding</keyword>
<dbReference type="Gene3D" id="1.10.390.10">
    <property type="entry name" value="Neutral Protease Domain 2"/>
    <property type="match status" value="1"/>
</dbReference>
<dbReference type="Proteomes" id="UP000193391">
    <property type="component" value="Unassembled WGS sequence"/>
</dbReference>
<evidence type="ECO:0000259" key="14">
    <source>
        <dbReference type="Pfam" id="PF01433"/>
    </source>
</evidence>
<evidence type="ECO:0000256" key="10">
    <source>
        <dbReference type="ARBA" id="ARBA00022833"/>
    </source>
</evidence>
<keyword evidence="9" id="KW-0378">Hydrolase</keyword>
<comment type="caution">
    <text evidence="18">The sequence shown here is derived from an EMBL/GenBank/DDBJ whole genome shotgun (WGS) entry which is preliminary data.</text>
</comment>
<dbReference type="FunFam" id="2.60.40.1730:FF:000005">
    <property type="entry name" value="Aminopeptidase N"/>
    <property type="match status" value="1"/>
</dbReference>
<evidence type="ECO:0000256" key="5">
    <source>
        <dbReference type="ARBA" id="ARBA00015611"/>
    </source>
</evidence>
<feature type="domain" description="Peptidase M1 membrane alanine aminopeptidase" evidence="14">
    <location>
        <begin position="241"/>
        <end position="452"/>
    </location>
</feature>
<protein>
    <recommendedName>
        <fullName evidence="5 13">Aminopeptidase N</fullName>
        <ecNumber evidence="4 13">3.4.11.2</ecNumber>
    </recommendedName>
</protein>
<evidence type="ECO:0000259" key="15">
    <source>
        <dbReference type="Pfam" id="PF11940"/>
    </source>
</evidence>
<dbReference type="Pfam" id="PF11940">
    <property type="entry name" value="DUF3458"/>
    <property type="match status" value="1"/>
</dbReference>
<dbReference type="Gene3D" id="3.30.2010.30">
    <property type="match status" value="1"/>
</dbReference>
<dbReference type="GO" id="GO:0016285">
    <property type="term" value="F:alanyl aminopeptidase activity"/>
    <property type="evidence" value="ECO:0007669"/>
    <property type="project" value="UniProtKB-EC"/>
</dbReference>
<dbReference type="InterPro" id="IPR035414">
    <property type="entry name" value="Peptidase_M1_pepN_Ig-like"/>
</dbReference>
<evidence type="ECO:0000256" key="8">
    <source>
        <dbReference type="ARBA" id="ARBA00022723"/>
    </source>
</evidence>
<reference evidence="18 19" key="1">
    <citation type="submission" date="2014-03" db="EMBL/GenBank/DDBJ databases">
        <title>The draft genome sequence of Thalassospira mesophila JCM 18969.</title>
        <authorList>
            <person name="Lai Q."/>
            <person name="Shao Z."/>
        </authorList>
    </citation>
    <scope>NUCLEOTIDE SEQUENCE [LARGE SCALE GENOMIC DNA]</scope>
    <source>
        <strain evidence="18 19">JCM 18969</strain>
    </source>
</reference>
<dbReference type="Pfam" id="PF01433">
    <property type="entry name" value="Peptidase_M1"/>
    <property type="match status" value="1"/>
</dbReference>
<dbReference type="GO" id="GO:0008237">
    <property type="term" value="F:metallopeptidase activity"/>
    <property type="evidence" value="ECO:0007669"/>
    <property type="project" value="UniProtKB-UniRule"/>
</dbReference>
<evidence type="ECO:0000313" key="18">
    <source>
        <dbReference type="EMBL" id="OSQ37248.1"/>
    </source>
</evidence>
<dbReference type="InterPro" id="IPR001930">
    <property type="entry name" value="Peptidase_M1"/>
</dbReference>
<keyword evidence="6 18" id="KW-0031">Aminopeptidase</keyword>
<dbReference type="GO" id="GO:0006508">
    <property type="term" value="P:proteolysis"/>
    <property type="evidence" value="ECO:0007669"/>
    <property type="project" value="UniProtKB-UniRule"/>
</dbReference>
<dbReference type="FunFam" id="1.10.390.10:FF:000002">
    <property type="entry name" value="Aminopeptidase N"/>
    <property type="match status" value="1"/>
</dbReference>
<comment type="similarity">
    <text evidence="3">Belongs to the peptidase M1 family.</text>
</comment>
<evidence type="ECO:0000256" key="7">
    <source>
        <dbReference type="ARBA" id="ARBA00022670"/>
    </source>
</evidence>
<feature type="domain" description="Aminopeptidase N-like N-terminal" evidence="17">
    <location>
        <begin position="35"/>
        <end position="202"/>
    </location>
</feature>
<evidence type="ECO:0000256" key="12">
    <source>
        <dbReference type="ARBA" id="ARBA00059739"/>
    </source>
</evidence>
<dbReference type="InterPro" id="IPR045357">
    <property type="entry name" value="Aminopeptidase_N-like_N"/>
</dbReference>
<organism evidence="18 19">
    <name type="scientific">Thalassospira mesophila</name>
    <dbReference type="NCBI Taxonomy" id="1293891"/>
    <lineage>
        <taxon>Bacteria</taxon>
        <taxon>Pseudomonadati</taxon>
        <taxon>Pseudomonadota</taxon>
        <taxon>Alphaproteobacteria</taxon>
        <taxon>Rhodospirillales</taxon>
        <taxon>Thalassospiraceae</taxon>
        <taxon>Thalassospira</taxon>
    </lineage>
</organism>
<dbReference type="EMBL" id="JFKA01000007">
    <property type="protein sequence ID" value="OSQ37248.1"/>
    <property type="molecule type" value="Genomic_DNA"/>
</dbReference>
<dbReference type="InterPro" id="IPR027268">
    <property type="entry name" value="Peptidase_M4/M1_CTD_sf"/>
</dbReference>
<dbReference type="Pfam" id="PF17900">
    <property type="entry name" value="Peptidase_M1_N"/>
    <property type="match status" value="1"/>
</dbReference>
<dbReference type="AlphaFoldDB" id="A0A1Y2KY19"/>
<dbReference type="InterPro" id="IPR038438">
    <property type="entry name" value="PepN_Ig-like_sf"/>
</dbReference>
<proteinExistence type="inferred from homology"/>
<dbReference type="SUPFAM" id="SSF55486">
    <property type="entry name" value="Metalloproteases ('zincins'), catalytic domain"/>
    <property type="match status" value="1"/>
</dbReference>
<dbReference type="CDD" id="cd09600">
    <property type="entry name" value="M1_APN"/>
    <property type="match status" value="1"/>
</dbReference>
<evidence type="ECO:0000256" key="6">
    <source>
        <dbReference type="ARBA" id="ARBA00022438"/>
    </source>
</evidence>
<comment type="catalytic activity">
    <reaction evidence="1">
        <text>Release of an N-terminal amino acid, Xaa-|-Yaa- from a peptide, amide or arylamide. Xaa is preferably Ala, but may be most amino acids including Pro (slow action). When a terminal hydrophobic residue is followed by a prolyl residue, the two may be released as an intact Xaa-Pro dipeptide.</text>
        <dbReference type="EC" id="3.4.11.2"/>
    </reaction>
</comment>
<dbReference type="PANTHER" id="PTHR46322">
    <property type="entry name" value="PUROMYCIN-SENSITIVE AMINOPEPTIDASE"/>
    <property type="match status" value="1"/>
</dbReference>
<dbReference type="InterPro" id="IPR042097">
    <property type="entry name" value="Aminopeptidase_N-like_N_sf"/>
</dbReference>
<evidence type="ECO:0000256" key="1">
    <source>
        <dbReference type="ARBA" id="ARBA00000098"/>
    </source>
</evidence>
<dbReference type="PANTHER" id="PTHR46322:SF1">
    <property type="entry name" value="PUROMYCIN-SENSITIVE AMINOPEPTIDASE"/>
    <property type="match status" value="1"/>
</dbReference>
<dbReference type="InterPro" id="IPR014782">
    <property type="entry name" value="Peptidase_M1_dom"/>
</dbReference>
<keyword evidence="10" id="KW-0862">Zinc</keyword>
<evidence type="ECO:0000259" key="17">
    <source>
        <dbReference type="Pfam" id="PF17900"/>
    </source>
</evidence>
<evidence type="ECO:0000256" key="11">
    <source>
        <dbReference type="ARBA" id="ARBA00023049"/>
    </source>
</evidence>
<keyword evidence="11" id="KW-0482">Metalloprotease</keyword>
<keyword evidence="19" id="KW-1185">Reference proteome</keyword>
<evidence type="ECO:0000256" key="3">
    <source>
        <dbReference type="ARBA" id="ARBA00010136"/>
    </source>
</evidence>
<evidence type="ECO:0000256" key="4">
    <source>
        <dbReference type="ARBA" id="ARBA00012564"/>
    </source>
</evidence>
<keyword evidence="7" id="KW-0645">Protease</keyword>
<comment type="function">
    <text evidence="12">Aminopeptidase N is involved in the degradation of intracellular peptides generated by protein breakdown during normal growth as well as in response to nutrient starvation.</text>
</comment>
<evidence type="ECO:0000256" key="9">
    <source>
        <dbReference type="ARBA" id="ARBA00022801"/>
    </source>
</evidence>
<name>A0A1Y2KY19_9PROT</name>
<dbReference type="SUPFAM" id="SSF63737">
    <property type="entry name" value="Leukotriene A4 hydrolase N-terminal domain"/>
    <property type="match status" value="1"/>
</dbReference>
<dbReference type="GO" id="GO:0008270">
    <property type="term" value="F:zinc ion binding"/>
    <property type="evidence" value="ECO:0007669"/>
    <property type="project" value="InterPro"/>
</dbReference>
<evidence type="ECO:0000256" key="13">
    <source>
        <dbReference type="NCBIfam" id="TIGR02414"/>
    </source>
</evidence>
<dbReference type="InterPro" id="IPR024601">
    <property type="entry name" value="Peptidase_M1_pepN_C"/>
</dbReference>
<dbReference type="STRING" id="1293891.TMES_15795"/>